<evidence type="ECO:0000256" key="1">
    <source>
        <dbReference type="HAMAP-Rule" id="MF_01411"/>
    </source>
</evidence>
<protein>
    <recommendedName>
        <fullName evidence="1">LPS-assembly protein LptD</fullName>
    </recommendedName>
</protein>
<name>L0ERV8_LIBCB</name>
<dbReference type="PANTHER" id="PTHR30189:SF1">
    <property type="entry name" value="LPS-ASSEMBLY PROTEIN LPTD"/>
    <property type="match status" value="1"/>
</dbReference>
<evidence type="ECO:0000313" key="3">
    <source>
        <dbReference type="EMBL" id="AGA64234.1"/>
    </source>
</evidence>
<sequence>MRYHKKILKGFGVFLITMASLWIFKSGNAANILQKKGSSPITDSTAIDDTKLLLYANNLDFYPDSIIASGMVQIRYNGYRMVAQKVIYNKITKKLSAIGDIEFIGTDGNRLYAEQLDITDNFARGFIKELRLETTNNTRLAAETAERINESEIILHHGVYTACVPCTAQGGHPPFWQVKAVRIIQNNQKHTIRLEKARLEILGKPIAYLPFIEVLDSTVKRKSGFLFPRFGYSQNLGSSIQIPYYQVLSDHTDATLALTPYSTQGLLLEAEFRQLFQNGTHILHAANINQSSPDSFTPNTTDSKFKHRSMISSAAGFQINPRWTFGWNGILQSDNNFSRTYRINNSYDYVYNNKIYLTGLGEQNYFDMRIIHFSIQDADISKKREKTQANLYPLIDYHYIAPESIANGELSFTGNITSISRSQTDIETISNNYTRLRGLSGTNSRLSTELLWKRTIIAPGGLLITPLTALRGDIHQLAVNNPYPLIGENSSSSFLDNGSIINGMATAGIETRYPIRISADNSNHIIEGIGQLYIRPNESKVRSIPNEDAQSLVFDSTSLFSRDKFSGYDRIEGGTRSNIGIRYVGNFDNQFTIHSIIGQSFQIYGKNSFAETNFLNVGKNSGLENKASDYIAAVSLNTPFNISLALNTLLEKKTLDPNRIDSSIGYENNHFKTDLIYTYVAMQPQYAYPFHNNELQGKLSLKLPKNWSILTSIALDIRNNVVSRHSIGLAYDDECTTFNIAYLRKNDISKTEASDWTIGAQLSFRTLGNIHTSSNFN</sequence>
<dbReference type="InterPro" id="IPR050218">
    <property type="entry name" value="LptD"/>
</dbReference>
<organism evidence="3 4">
    <name type="scientific">Liberibacter crescens (strain BT-1)</name>
    <dbReference type="NCBI Taxonomy" id="1215343"/>
    <lineage>
        <taxon>Bacteria</taxon>
        <taxon>Pseudomonadati</taxon>
        <taxon>Pseudomonadota</taxon>
        <taxon>Alphaproteobacteria</taxon>
        <taxon>Hyphomicrobiales</taxon>
        <taxon>Rhizobiaceae</taxon>
        <taxon>Liberibacter</taxon>
    </lineage>
</organism>
<keyword evidence="4" id="KW-1185">Reference proteome</keyword>
<accession>L0ERV8</accession>
<dbReference type="PATRIC" id="fig|1215343.11.peg.250"/>
<dbReference type="RefSeq" id="WP_015272661.1">
    <property type="nucleotide sequence ID" value="NC_019907.1"/>
</dbReference>
<dbReference type="eggNOG" id="COG1452">
    <property type="taxonomic scope" value="Bacteria"/>
</dbReference>
<gene>
    <name evidence="1" type="primary">lptD</name>
    <name evidence="3" type="ordered locus">B488_02410</name>
</gene>
<keyword evidence="1" id="KW-0732">Signal</keyword>
<dbReference type="InterPro" id="IPR020889">
    <property type="entry name" value="LipoPS_assembly_LptD"/>
</dbReference>
<evidence type="ECO:0000259" key="2">
    <source>
        <dbReference type="Pfam" id="PF04453"/>
    </source>
</evidence>
<dbReference type="PANTHER" id="PTHR30189">
    <property type="entry name" value="LPS-ASSEMBLY PROTEIN"/>
    <property type="match status" value="1"/>
</dbReference>
<comment type="function">
    <text evidence="1">Involved in the assembly of lipopolysaccharide (LPS) at the surface of the outer membrane.</text>
</comment>
<dbReference type="GO" id="GO:0015920">
    <property type="term" value="P:lipopolysaccharide transport"/>
    <property type="evidence" value="ECO:0007669"/>
    <property type="project" value="InterPro"/>
</dbReference>
<keyword evidence="1" id="KW-0998">Cell outer membrane</keyword>
<dbReference type="AlphaFoldDB" id="L0ERV8"/>
<dbReference type="KEGG" id="lcc:B488_02410"/>
<reference evidence="3 4" key="1">
    <citation type="journal article" date="2012" name="Stand. Genomic Sci.">
        <title>Complete genome sequence of Liberibacter crescens BT-1.</title>
        <authorList>
            <person name="Leonard M.T."/>
            <person name="Fagen J.R."/>
            <person name="Davis-Richardson A.G."/>
            <person name="Davis M.J."/>
            <person name="Triplett E.W."/>
        </authorList>
    </citation>
    <scope>NUCLEOTIDE SEQUENCE [LARGE SCALE GENOMIC DNA]</scope>
    <source>
        <strain evidence="3 4">BT-1</strain>
    </source>
</reference>
<comment type="caution">
    <text evidence="1">Lacks conserved residue(s) required for the propagation of feature annotation.</text>
</comment>
<dbReference type="GO" id="GO:1990351">
    <property type="term" value="C:transporter complex"/>
    <property type="evidence" value="ECO:0007669"/>
    <property type="project" value="TreeGrafter"/>
</dbReference>
<dbReference type="HOGENOM" id="CLU_009039_3_0_5"/>
<dbReference type="GO" id="GO:0043165">
    <property type="term" value="P:Gram-negative-bacterium-type cell outer membrane assembly"/>
    <property type="evidence" value="ECO:0007669"/>
    <property type="project" value="UniProtKB-UniRule"/>
</dbReference>
<dbReference type="GO" id="GO:0009279">
    <property type="term" value="C:cell outer membrane"/>
    <property type="evidence" value="ECO:0007669"/>
    <property type="project" value="UniProtKB-SubCell"/>
</dbReference>
<evidence type="ECO:0000313" key="4">
    <source>
        <dbReference type="Proteomes" id="UP000010799"/>
    </source>
</evidence>
<comment type="subunit">
    <text evidence="1">Component of the lipopolysaccharide transport and assembly complex.</text>
</comment>
<dbReference type="Pfam" id="PF04453">
    <property type="entry name" value="LptD"/>
    <property type="match status" value="2"/>
</dbReference>
<comment type="subcellular location">
    <subcellularLocation>
        <location evidence="1">Cell outer membrane</location>
    </subcellularLocation>
</comment>
<feature type="domain" description="LptD C-terminal" evidence="2">
    <location>
        <begin position="691"/>
        <end position="753"/>
    </location>
</feature>
<dbReference type="Proteomes" id="UP000010799">
    <property type="component" value="Chromosome"/>
</dbReference>
<dbReference type="EMBL" id="CP003789">
    <property type="protein sequence ID" value="AGA64234.1"/>
    <property type="molecule type" value="Genomic_DNA"/>
</dbReference>
<keyword evidence="1" id="KW-0472">Membrane</keyword>
<dbReference type="InterPro" id="IPR007543">
    <property type="entry name" value="LptD_C"/>
</dbReference>
<dbReference type="HAMAP" id="MF_01411">
    <property type="entry name" value="LPS_assembly_LptD"/>
    <property type="match status" value="1"/>
</dbReference>
<dbReference type="STRING" id="1215343.B488_02410"/>
<feature type="domain" description="LptD C-terminal" evidence="2">
    <location>
        <begin position="307"/>
        <end position="689"/>
    </location>
</feature>
<comment type="similarity">
    <text evidence="1">Belongs to the LptD family.</text>
</comment>
<proteinExistence type="inferred from homology"/>